<dbReference type="AlphaFoldDB" id="A0A8J5F5H3"/>
<dbReference type="PANTHER" id="PTHR45800:SF21">
    <property type="entry name" value="PHOSPHATIDYLINOSITOL 4-KINASE GAMMA 8"/>
    <property type="match status" value="1"/>
</dbReference>
<protein>
    <recommendedName>
        <fullName evidence="2">1-phosphatidylinositol 4-kinase</fullName>
        <ecNumber evidence="2">2.7.1.67</ecNumber>
    </recommendedName>
</protein>
<dbReference type="Pfam" id="PF00454">
    <property type="entry name" value="PI3_PI4_kinase"/>
    <property type="match status" value="1"/>
</dbReference>
<keyword evidence="6" id="KW-0067">ATP-binding</keyword>
<dbReference type="EMBL" id="JACMSC010000017">
    <property type="protein sequence ID" value="KAG6478973.1"/>
    <property type="molecule type" value="Genomic_DNA"/>
</dbReference>
<reference evidence="9 10" key="1">
    <citation type="submission" date="2020-08" db="EMBL/GenBank/DDBJ databases">
        <title>Plant Genome Project.</title>
        <authorList>
            <person name="Zhang R.-G."/>
        </authorList>
    </citation>
    <scope>NUCLEOTIDE SEQUENCE [LARGE SCALE GENOMIC DNA]</scope>
    <source>
        <tissue evidence="9">Rhizome</tissue>
    </source>
</reference>
<dbReference type="PANTHER" id="PTHR45800">
    <property type="entry name" value="PHOSPHATIDYLINOSITOL 4-KINASE GAMMA"/>
    <property type="match status" value="1"/>
</dbReference>
<dbReference type="Proteomes" id="UP000734854">
    <property type="component" value="Unassembled WGS sequence"/>
</dbReference>
<evidence type="ECO:0000313" key="9">
    <source>
        <dbReference type="EMBL" id="KAG6478973.1"/>
    </source>
</evidence>
<gene>
    <name evidence="9" type="ORF">ZIOFF_062422</name>
</gene>
<evidence type="ECO:0000256" key="4">
    <source>
        <dbReference type="ARBA" id="ARBA00022741"/>
    </source>
</evidence>
<evidence type="ECO:0000256" key="2">
    <source>
        <dbReference type="ARBA" id="ARBA00012169"/>
    </source>
</evidence>
<name>A0A8J5F5H3_ZINOF</name>
<evidence type="ECO:0000256" key="6">
    <source>
        <dbReference type="ARBA" id="ARBA00022840"/>
    </source>
</evidence>
<dbReference type="GO" id="GO:0004430">
    <property type="term" value="F:1-phosphatidylinositol 4-kinase activity"/>
    <property type="evidence" value="ECO:0007669"/>
    <property type="project" value="UniProtKB-EC"/>
</dbReference>
<organism evidence="9 10">
    <name type="scientific">Zingiber officinale</name>
    <name type="common">Ginger</name>
    <name type="synonym">Amomum zingiber</name>
    <dbReference type="NCBI Taxonomy" id="94328"/>
    <lineage>
        <taxon>Eukaryota</taxon>
        <taxon>Viridiplantae</taxon>
        <taxon>Streptophyta</taxon>
        <taxon>Embryophyta</taxon>
        <taxon>Tracheophyta</taxon>
        <taxon>Spermatophyta</taxon>
        <taxon>Magnoliopsida</taxon>
        <taxon>Liliopsida</taxon>
        <taxon>Zingiberales</taxon>
        <taxon>Zingiberaceae</taxon>
        <taxon>Zingiber</taxon>
    </lineage>
</organism>
<evidence type="ECO:0000256" key="7">
    <source>
        <dbReference type="SAM" id="MobiDB-lite"/>
    </source>
</evidence>
<dbReference type="InterPro" id="IPR000403">
    <property type="entry name" value="PI3/4_kinase_cat_dom"/>
</dbReference>
<dbReference type="InterPro" id="IPR044571">
    <property type="entry name" value="P4KG1-8"/>
</dbReference>
<keyword evidence="4" id="KW-0547">Nucleotide-binding</keyword>
<evidence type="ECO:0000256" key="5">
    <source>
        <dbReference type="ARBA" id="ARBA00022777"/>
    </source>
</evidence>
<accession>A0A8J5F5H3</accession>
<feature type="region of interest" description="Disordered" evidence="7">
    <location>
        <begin position="407"/>
        <end position="428"/>
    </location>
</feature>
<sequence>MHTDHPHRCSPPFMAAAVAVDHRHGLKPPSRHRRCLLLSFPHLLSFFEPDPPPSASPAVAPLSARFDVHVKRGGKFTRSVSTPCLCSDAASALAAAAADEPRRDRIARLEIVSGGRCGAVHALVVEAEIALASGATPVPVGNGVSAAHYLFDRFGENFAVVKVMDLDGPPQPQQGRSVLKHLAAQASEMGVREVAAYLLDHGTFADVPPTALIMISRPVSCEQTAVTKRVASIQRFVPHEYDAGEIGPSRFSVASVHRIGIIDVRILNVDRHAGNILVKKGNGGCGNEATVELVPIDHGLCLPEHLEDPYFEWLHWPQAAVPFSEAEEKYVASLEPFRDVELLRAELPSLREASLRVLVVCTVLLKRAVEAGLCLAEIGQMMTRDFSGLGEGPSELEALCISVEESMRNSSLSPPDHPLPQSDDEEASGEAADYLFDMDDDDGIFPERRTEDDVLGVPLFLRRQVEGPTKAFDEHDSSTGVDVSDGEGSVKEHKAAAAGVIAKSFSFSAADLNHDGIRSVSFEGLSEEEWRLFLARFEEQLPLALAGRQSMGFKQRLGTSCEF</sequence>
<dbReference type="EC" id="2.7.1.67" evidence="2"/>
<evidence type="ECO:0000256" key="3">
    <source>
        <dbReference type="ARBA" id="ARBA00022679"/>
    </source>
</evidence>
<keyword evidence="5" id="KW-0418">Kinase</keyword>
<comment type="caution">
    <text evidence="9">The sequence shown here is derived from an EMBL/GenBank/DDBJ whole genome shotgun (WGS) entry which is preliminary data.</text>
</comment>
<dbReference type="PROSITE" id="PS50290">
    <property type="entry name" value="PI3_4_KINASE_3"/>
    <property type="match status" value="1"/>
</dbReference>
<proteinExistence type="inferred from homology"/>
<comment type="similarity">
    <text evidence="1">Belongs to the PI3/PI4-kinase family. Type II PI4K subfamily.</text>
</comment>
<keyword evidence="10" id="KW-1185">Reference proteome</keyword>
<dbReference type="GO" id="GO:0005524">
    <property type="term" value="F:ATP binding"/>
    <property type="evidence" value="ECO:0007669"/>
    <property type="project" value="UniProtKB-KW"/>
</dbReference>
<evidence type="ECO:0000259" key="8">
    <source>
        <dbReference type="PROSITE" id="PS50290"/>
    </source>
</evidence>
<evidence type="ECO:0000256" key="1">
    <source>
        <dbReference type="ARBA" id="ARBA00008941"/>
    </source>
</evidence>
<feature type="domain" description="PI3K/PI4K catalytic" evidence="8">
    <location>
        <begin position="134"/>
        <end position="415"/>
    </location>
</feature>
<keyword evidence="3" id="KW-0808">Transferase</keyword>
<evidence type="ECO:0000313" key="10">
    <source>
        <dbReference type="Proteomes" id="UP000734854"/>
    </source>
</evidence>